<reference evidence="1 2" key="1">
    <citation type="journal article" date="2021" name="BMC Genomics">
        <title>Datura genome reveals duplications of psychoactive alkaloid biosynthetic genes and high mutation rate following tissue culture.</title>
        <authorList>
            <person name="Rajewski A."/>
            <person name="Carter-House D."/>
            <person name="Stajich J."/>
            <person name="Litt A."/>
        </authorList>
    </citation>
    <scope>NUCLEOTIDE SEQUENCE [LARGE SCALE GENOMIC DNA]</scope>
    <source>
        <strain evidence="1">AR-01</strain>
    </source>
</reference>
<dbReference type="Proteomes" id="UP000823775">
    <property type="component" value="Unassembled WGS sequence"/>
</dbReference>
<evidence type="ECO:0000313" key="2">
    <source>
        <dbReference type="Proteomes" id="UP000823775"/>
    </source>
</evidence>
<keyword evidence="2" id="KW-1185">Reference proteome</keyword>
<comment type="caution">
    <text evidence="1">The sequence shown here is derived from an EMBL/GenBank/DDBJ whole genome shotgun (WGS) entry which is preliminary data.</text>
</comment>
<sequence>QLTLRRGEDCKLLTTALLADYVGFKDGNGAEQAEARISRSLKGDSIPLRRNLHRSSTNTLDLFPLGYNSPTTSYDSNNSGLVEVFKASSKEYLPSI</sequence>
<proteinExistence type="predicted"/>
<evidence type="ECO:0000313" key="1">
    <source>
        <dbReference type="EMBL" id="MCE3214886.1"/>
    </source>
</evidence>
<dbReference type="EMBL" id="JACEIK010010027">
    <property type="protein sequence ID" value="MCE3214886.1"/>
    <property type="molecule type" value="Genomic_DNA"/>
</dbReference>
<protein>
    <submittedName>
        <fullName evidence="1">Uncharacterized protein</fullName>
    </submittedName>
</protein>
<gene>
    <name evidence="1" type="ORF">HAX54_000207</name>
</gene>
<name>A0ABS8WSN5_DATST</name>
<organism evidence="1 2">
    <name type="scientific">Datura stramonium</name>
    <name type="common">Jimsonweed</name>
    <name type="synonym">Common thornapple</name>
    <dbReference type="NCBI Taxonomy" id="4076"/>
    <lineage>
        <taxon>Eukaryota</taxon>
        <taxon>Viridiplantae</taxon>
        <taxon>Streptophyta</taxon>
        <taxon>Embryophyta</taxon>
        <taxon>Tracheophyta</taxon>
        <taxon>Spermatophyta</taxon>
        <taxon>Magnoliopsida</taxon>
        <taxon>eudicotyledons</taxon>
        <taxon>Gunneridae</taxon>
        <taxon>Pentapetalae</taxon>
        <taxon>asterids</taxon>
        <taxon>lamiids</taxon>
        <taxon>Solanales</taxon>
        <taxon>Solanaceae</taxon>
        <taxon>Solanoideae</taxon>
        <taxon>Datureae</taxon>
        <taxon>Datura</taxon>
    </lineage>
</organism>
<accession>A0ABS8WSN5</accession>
<feature type="non-terminal residue" evidence="1">
    <location>
        <position position="1"/>
    </location>
</feature>